<dbReference type="EMBL" id="FRAS01000010">
    <property type="protein sequence ID" value="SHL11811.1"/>
    <property type="molecule type" value="Genomic_DNA"/>
</dbReference>
<evidence type="ECO:0000313" key="1">
    <source>
        <dbReference type="EMBL" id="SHL11811.1"/>
    </source>
</evidence>
<accession>A0A1M6Y0L2</accession>
<dbReference type="Proteomes" id="UP000183947">
    <property type="component" value="Unassembled WGS sequence"/>
</dbReference>
<dbReference type="STRING" id="1121959.SAMN02746009_02150"/>
<name>A0A1M6Y0L2_9BACT</name>
<dbReference type="AlphaFoldDB" id="A0A1M6Y0L2"/>
<evidence type="ECO:0000313" key="2">
    <source>
        <dbReference type="Proteomes" id="UP000183947"/>
    </source>
</evidence>
<keyword evidence="2" id="KW-1185">Reference proteome</keyword>
<organism evidence="1 2">
    <name type="scientific">Hymenobacter psychrotolerans DSM 18569</name>
    <dbReference type="NCBI Taxonomy" id="1121959"/>
    <lineage>
        <taxon>Bacteria</taxon>
        <taxon>Pseudomonadati</taxon>
        <taxon>Bacteroidota</taxon>
        <taxon>Cytophagia</taxon>
        <taxon>Cytophagales</taxon>
        <taxon>Hymenobacteraceae</taxon>
        <taxon>Hymenobacter</taxon>
    </lineage>
</organism>
<protein>
    <submittedName>
        <fullName evidence="1">Uncharacterized protein</fullName>
    </submittedName>
</protein>
<gene>
    <name evidence="1" type="ORF">SAMN02746009_02150</name>
</gene>
<proteinExistence type="predicted"/>
<dbReference type="OrthoDB" id="7063466at2"/>
<reference evidence="2" key="1">
    <citation type="submission" date="2016-11" db="EMBL/GenBank/DDBJ databases">
        <authorList>
            <person name="Varghese N."/>
            <person name="Submissions S."/>
        </authorList>
    </citation>
    <scope>NUCLEOTIDE SEQUENCE [LARGE SCALE GENOMIC DNA]</scope>
    <source>
        <strain evidence="2">DSM 18569</strain>
    </source>
</reference>
<dbReference type="RefSeq" id="WP_073284388.1">
    <property type="nucleotide sequence ID" value="NZ_FRAS01000010.1"/>
</dbReference>
<sequence>MEKRKEFLKVYLGALGAVNIVWGESCSDRIFGTVLYDREDKEEQQDFVWYMTEAEVPSQEVVRLIQYIIQHQLLDVDKLCRPLTEIAAEALEPGKREKAIQALLDVEVRMMDDGQETDSYFIHE</sequence>